<proteinExistence type="inferred from homology"/>
<dbReference type="PRINTS" id="PR00080">
    <property type="entry name" value="SDRFAMILY"/>
</dbReference>
<dbReference type="Pfam" id="PF13561">
    <property type="entry name" value="adh_short_C2"/>
    <property type="match status" value="1"/>
</dbReference>
<gene>
    <name evidence="2" type="ORF">MRS75_02415</name>
</gene>
<dbReference type="SUPFAM" id="SSF51735">
    <property type="entry name" value="NAD(P)-binding Rossmann-fold domains"/>
    <property type="match status" value="1"/>
</dbReference>
<dbReference type="RefSeq" id="WP_311785091.1">
    <property type="nucleotide sequence ID" value="NZ_JALDYY010000001.1"/>
</dbReference>
<dbReference type="EMBL" id="JALDYZ010000001">
    <property type="protein sequence ID" value="MDI7920932.1"/>
    <property type="molecule type" value="Genomic_DNA"/>
</dbReference>
<dbReference type="FunFam" id="3.40.50.720:FF:000084">
    <property type="entry name" value="Short-chain dehydrogenase reductase"/>
    <property type="match status" value="1"/>
</dbReference>
<dbReference type="GO" id="GO:0032787">
    <property type="term" value="P:monocarboxylic acid metabolic process"/>
    <property type="evidence" value="ECO:0007669"/>
    <property type="project" value="UniProtKB-ARBA"/>
</dbReference>
<dbReference type="InterPro" id="IPR002347">
    <property type="entry name" value="SDR_fam"/>
</dbReference>
<dbReference type="Gene3D" id="3.40.50.720">
    <property type="entry name" value="NAD(P)-binding Rossmann-like Domain"/>
    <property type="match status" value="1"/>
</dbReference>
<evidence type="ECO:0000256" key="1">
    <source>
        <dbReference type="ARBA" id="ARBA00006484"/>
    </source>
</evidence>
<dbReference type="PROSITE" id="PS00061">
    <property type="entry name" value="ADH_SHORT"/>
    <property type="match status" value="1"/>
</dbReference>
<dbReference type="PRINTS" id="PR00081">
    <property type="entry name" value="GDHRDH"/>
</dbReference>
<dbReference type="InterPro" id="IPR036291">
    <property type="entry name" value="NAD(P)-bd_dom_sf"/>
</dbReference>
<organism evidence="2 3">
    <name type="scientific">Ferirhizobium litorale</name>
    <dbReference type="NCBI Taxonomy" id="2927786"/>
    <lineage>
        <taxon>Bacteria</taxon>
        <taxon>Pseudomonadati</taxon>
        <taxon>Pseudomonadota</taxon>
        <taxon>Alphaproteobacteria</taxon>
        <taxon>Hyphomicrobiales</taxon>
        <taxon>Rhizobiaceae</taxon>
        <taxon>Ferirhizobium</taxon>
    </lineage>
</organism>
<comment type="similarity">
    <text evidence="1">Belongs to the short-chain dehydrogenases/reductases (SDR) family.</text>
</comment>
<keyword evidence="3" id="KW-1185">Reference proteome</keyword>
<dbReference type="AlphaFoldDB" id="A0AAE3Q801"/>
<evidence type="ECO:0000313" key="2">
    <source>
        <dbReference type="EMBL" id="MDI7920932.1"/>
    </source>
</evidence>
<reference evidence="2" key="1">
    <citation type="submission" date="2022-03" db="EMBL/GenBank/DDBJ databases">
        <title>Fererhizobium litorale gen. nov., sp. nov., isolated from sandy sediments of the Sea of Japan seashore.</title>
        <authorList>
            <person name="Romanenko L."/>
            <person name="Kurilenko V."/>
            <person name="Otstavnykh N."/>
            <person name="Svetashev V."/>
            <person name="Tekutyeva L."/>
            <person name="Isaeva M."/>
            <person name="Mikhailov V."/>
        </authorList>
    </citation>
    <scope>NUCLEOTIDE SEQUENCE</scope>
    <source>
        <strain evidence="2">KMM 9576</strain>
    </source>
</reference>
<dbReference type="NCBIfam" id="NF005095">
    <property type="entry name" value="PRK06523.1"/>
    <property type="match status" value="1"/>
</dbReference>
<dbReference type="PANTHER" id="PTHR42879">
    <property type="entry name" value="3-OXOACYL-(ACYL-CARRIER-PROTEIN) REDUCTASE"/>
    <property type="match status" value="1"/>
</dbReference>
<accession>A0AAE3Q801</accession>
<comment type="caution">
    <text evidence="2">The sequence shown here is derived from an EMBL/GenBank/DDBJ whole genome shotgun (WGS) entry which is preliminary data.</text>
</comment>
<protein>
    <submittedName>
        <fullName evidence="2">SDR family oxidoreductase</fullName>
    </submittedName>
</protein>
<dbReference type="PANTHER" id="PTHR42879:SF6">
    <property type="entry name" value="NADPH-DEPENDENT REDUCTASE BACG"/>
    <property type="match status" value="1"/>
</dbReference>
<dbReference type="InterPro" id="IPR050259">
    <property type="entry name" value="SDR"/>
</dbReference>
<evidence type="ECO:0000313" key="3">
    <source>
        <dbReference type="Proteomes" id="UP001161580"/>
    </source>
</evidence>
<dbReference type="Proteomes" id="UP001161580">
    <property type="component" value="Unassembled WGS sequence"/>
</dbReference>
<sequence>MSYAIDIQEFAGKRVLVTGGTKGAGAAIARRLAAAGATVAVTARTPPTDPADAGLFIAADLMTPEGVARVAETVSVEFGGVDILVHNLGGSKTPGGGFAAITDDLWRDELNLNLMAAVRLDRALLPQMIKQHSGVVIHISSIQRRLPLHESTIAYAAAKAALTAYSKGLSKELGPMGVRVTSVAPGWIMTEASEAMVKRIAGHGGVDEGAARQSIMNALGGIPIGRPALPEEIAELVAFLASDRAASIHGAEYTIDGGTVPVV</sequence>
<name>A0AAE3Q801_9HYPH</name>
<dbReference type="InterPro" id="IPR020904">
    <property type="entry name" value="Sc_DH/Rdtase_CS"/>
</dbReference>